<name>A0A382W6C8_9ZZZZ</name>
<dbReference type="Pfam" id="PF11246">
    <property type="entry name" value="Phage_gp53"/>
    <property type="match status" value="1"/>
</dbReference>
<accession>A0A382W6C8</accession>
<dbReference type="InterPro" id="IPR022607">
    <property type="entry name" value="Phage_T4_Gp53_baseplate_wedge"/>
</dbReference>
<sequence>MAYFKYFPKMAYDIRGVTNQRQYDRVTNILARVLVKCHGWADVDGSIIEPLTGASYFIKHTIVDGERPDILAHQFYGDSELHWLFFFTNGVKLLNPYYDWPLTQYDLKKFVDKKYANINAIHHYIDADGYEVDSDAAGATSVTNWIHEETRNDAKRPIRVLQSSMAMTVVDEFNRLMKTQ</sequence>
<protein>
    <recommendedName>
        <fullName evidence="2">Baseplate wedge subunit</fullName>
    </recommendedName>
</protein>
<gene>
    <name evidence="1" type="ORF">METZ01_LOCUS407113</name>
</gene>
<dbReference type="EMBL" id="UINC01157333">
    <property type="protein sequence ID" value="SVD54259.1"/>
    <property type="molecule type" value="Genomic_DNA"/>
</dbReference>
<organism evidence="1">
    <name type="scientific">marine metagenome</name>
    <dbReference type="NCBI Taxonomy" id="408172"/>
    <lineage>
        <taxon>unclassified sequences</taxon>
        <taxon>metagenomes</taxon>
        <taxon>ecological metagenomes</taxon>
    </lineage>
</organism>
<reference evidence="1" key="1">
    <citation type="submission" date="2018-05" db="EMBL/GenBank/DDBJ databases">
        <authorList>
            <person name="Lanie J.A."/>
            <person name="Ng W.-L."/>
            <person name="Kazmierczak K.M."/>
            <person name="Andrzejewski T.M."/>
            <person name="Davidsen T.M."/>
            <person name="Wayne K.J."/>
            <person name="Tettelin H."/>
            <person name="Glass J.I."/>
            <person name="Rusch D."/>
            <person name="Podicherti R."/>
            <person name="Tsui H.-C.T."/>
            <person name="Winkler M.E."/>
        </authorList>
    </citation>
    <scope>NUCLEOTIDE SEQUENCE</scope>
</reference>
<dbReference type="AlphaFoldDB" id="A0A382W6C8"/>
<evidence type="ECO:0008006" key="2">
    <source>
        <dbReference type="Google" id="ProtNLM"/>
    </source>
</evidence>
<evidence type="ECO:0000313" key="1">
    <source>
        <dbReference type="EMBL" id="SVD54259.1"/>
    </source>
</evidence>
<proteinExistence type="predicted"/>